<evidence type="ECO:0000313" key="1">
    <source>
        <dbReference type="EMBL" id="MPC64748.1"/>
    </source>
</evidence>
<sequence>METETETRHSSKLYLSTCKEFANNIFRSGRFRIISGREDDSKDLLATVGVNYHSITTPALAFIQRDQKSATTLLNDYDDALEWIKEQLFVMHQKEPQSKDEQGYLPVQVVGEYY</sequence>
<name>A0A5B7H6T8_PORTR</name>
<accession>A0A5B7H6T8</accession>
<protein>
    <submittedName>
        <fullName evidence="1">Uncharacterized protein</fullName>
    </submittedName>
</protein>
<comment type="caution">
    <text evidence="1">The sequence shown here is derived from an EMBL/GenBank/DDBJ whole genome shotgun (WGS) entry which is preliminary data.</text>
</comment>
<keyword evidence="2" id="KW-1185">Reference proteome</keyword>
<organism evidence="1 2">
    <name type="scientific">Portunus trituberculatus</name>
    <name type="common">Swimming crab</name>
    <name type="synonym">Neptunus trituberculatus</name>
    <dbReference type="NCBI Taxonomy" id="210409"/>
    <lineage>
        <taxon>Eukaryota</taxon>
        <taxon>Metazoa</taxon>
        <taxon>Ecdysozoa</taxon>
        <taxon>Arthropoda</taxon>
        <taxon>Crustacea</taxon>
        <taxon>Multicrustacea</taxon>
        <taxon>Malacostraca</taxon>
        <taxon>Eumalacostraca</taxon>
        <taxon>Eucarida</taxon>
        <taxon>Decapoda</taxon>
        <taxon>Pleocyemata</taxon>
        <taxon>Brachyura</taxon>
        <taxon>Eubrachyura</taxon>
        <taxon>Portunoidea</taxon>
        <taxon>Portunidae</taxon>
        <taxon>Portuninae</taxon>
        <taxon>Portunus</taxon>
    </lineage>
</organism>
<proteinExistence type="predicted"/>
<reference evidence="1 2" key="1">
    <citation type="submission" date="2019-05" db="EMBL/GenBank/DDBJ databases">
        <title>Another draft genome of Portunus trituberculatus and its Hox gene families provides insights of decapod evolution.</title>
        <authorList>
            <person name="Jeong J.-H."/>
            <person name="Song I."/>
            <person name="Kim S."/>
            <person name="Choi T."/>
            <person name="Kim D."/>
            <person name="Ryu S."/>
            <person name="Kim W."/>
        </authorList>
    </citation>
    <scope>NUCLEOTIDE SEQUENCE [LARGE SCALE GENOMIC DNA]</scope>
    <source>
        <tissue evidence="1">Muscle</tissue>
    </source>
</reference>
<gene>
    <name evidence="1" type="ORF">E2C01_058868</name>
</gene>
<dbReference type="EMBL" id="VSRR010022531">
    <property type="protein sequence ID" value="MPC64748.1"/>
    <property type="molecule type" value="Genomic_DNA"/>
</dbReference>
<dbReference type="Proteomes" id="UP000324222">
    <property type="component" value="Unassembled WGS sequence"/>
</dbReference>
<dbReference type="OrthoDB" id="6361724at2759"/>
<dbReference type="AlphaFoldDB" id="A0A5B7H6T8"/>
<evidence type="ECO:0000313" key="2">
    <source>
        <dbReference type="Proteomes" id="UP000324222"/>
    </source>
</evidence>